<evidence type="ECO:0000313" key="2">
    <source>
        <dbReference type="Proteomes" id="UP000244077"/>
    </source>
</evidence>
<gene>
    <name evidence="1" type="ORF">C8N42_12233</name>
</gene>
<dbReference type="AlphaFoldDB" id="A0A2T5H5I7"/>
<reference evidence="1 2" key="1">
    <citation type="submission" date="2018-04" db="EMBL/GenBank/DDBJ databases">
        <title>Genomic Encyclopedia of Archaeal and Bacterial Type Strains, Phase II (KMG-II): from individual species to whole genera.</title>
        <authorList>
            <person name="Goeker M."/>
        </authorList>
    </citation>
    <scope>NUCLEOTIDE SEQUENCE [LARGE SCALE GENOMIC DNA]</scope>
    <source>
        <strain evidence="1 2">DSM 100434</strain>
    </source>
</reference>
<dbReference type="EMBL" id="QAOH01000022">
    <property type="protein sequence ID" value="PTQ66845.1"/>
    <property type="molecule type" value="Genomic_DNA"/>
</dbReference>
<accession>A0A2T5H5I7</accession>
<keyword evidence="2" id="KW-1185">Reference proteome</keyword>
<dbReference type="Proteomes" id="UP000244077">
    <property type="component" value="Unassembled WGS sequence"/>
</dbReference>
<protein>
    <submittedName>
        <fullName evidence="1">Uncharacterized protein</fullName>
    </submittedName>
</protein>
<sequence length="44" mass="5106">MLANLLHFYDLYPNILLHLKSIDRASLAPDLLESLEFHGHIYTP</sequence>
<name>A0A2T5H5I7_9RHOB</name>
<evidence type="ECO:0000313" key="1">
    <source>
        <dbReference type="EMBL" id="PTQ66845.1"/>
    </source>
</evidence>
<proteinExistence type="predicted"/>
<organism evidence="1 2">
    <name type="scientific">Celeribacter persicus</name>
    <dbReference type="NCBI Taxonomy" id="1651082"/>
    <lineage>
        <taxon>Bacteria</taxon>
        <taxon>Pseudomonadati</taxon>
        <taxon>Pseudomonadota</taxon>
        <taxon>Alphaproteobacteria</taxon>
        <taxon>Rhodobacterales</taxon>
        <taxon>Roseobacteraceae</taxon>
        <taxon>Celeribacter</taxon>
    </lineage>
</organism>
<comment type="caution">
    <text evidence="1">The sequence shown here is derived from an EMBL/GenBank/DDBJ whole genome shotgun (WGS) entry which is preliminary data.</text>
</comment>